<dbReference type="InterPro" id="IPR009057">
    <property type="entry name" value="Homeodomain-like_sf"/>
</dbReference>
<evidence type="ECO:0000256" key="3">
    <source>
        <dbReference type="ARBA" id="ARBA00023163"/>
    </source>
</evidence>
<dbReference type="PROSITE" id="PS00041">
    <property type="entry name" value="HTH_ARAC_FAMILY_1"/>
    <property type="match status" value="1"/>
</dbReference>
<dbReference type="EMBL" id="JALPRX010000078">
    <property type="protein sequence ID" value="MCK8786300.1"/>
    <property type="molecule type" value="Genomic_DNA"/>
</dbReference>
<dbReference type="InterPro" id="IPR018062">
    <property type="entry name" value="HTH_AraC-typ_CS"/>
</dbReference>
<gene>
    <name evidence="5" type="ORF">M0638_18135</name>
</gene>
<evidence type="ECO:0000259" key="4">
    <source>
        <dbReference type="PROSITE" id="PS01124"/>
    </source>
</evidence>
<keyword evidence="1" id="KW-0805">Transcription regulation</keyword>
<dbReference type="InterPro" id="IPR018060">
    <property type="entry name" value="HTH_AraC"/>
</dbReference>
<evidence type="ECO:0000313" key="6">
    <source>
        <dbReference type="Proteomes" id="UP001139516"/>
    </source>
</evidence>
<dbReference type="GO" id="GO:0043565">
    <property type="term" value="F:sequence-specific DNA binding"/>
    <property type="evidence" value="ECO:0007669"/>
    <property type="project" value="InterPro"/>
</dbReference>
<dbReference type="SMART" id="SM00342">
    <property type="entry name" value="HTH_ARAC"/>
    <property type="match status" value="1"/>
</dbReference>
<evidence type="ECO:0000256" key="1">
    <source>
        <dbReference type="ARBA" id="ARBA00023015"/>
    </source>
</evidence>
<dbReference type="GO" id="GO:0003700">
    <property type="term" value="F:DNA-binding transcription factor activity"/>
    <property type="evidence" value="ECO:0007669"/>
    <property type="project" value="InterPro"/>
</dbReference>
<sequence length="337" mass="37533">MIFSTEAVESNRRLDLWRCKYDSFNEITPVEDSGRDFLGRNEIWQIGAMALSRNTAPALICTRTRQHIRRDSIDHWVIRVSRSGRSRHRTDTACFVNRPGIPFLISLGEPYDSDRTEADWLSLYIPRDFFPELSAGLTTLPTGGLDMPGAPLLADYLLLLERRMRVATAEQVPILAAATRSMVTTCLLTDVMPQAITPENAALAQFERLRQIIRRHIGSTMLDARRLCRLAGISRSNLYRLFEPHGGVAHYIQGMRLRMALAQLSDPACRTPIAAIGEQVGFADASTFGRAFRREFGFTPGEARTTGLSGRQMMPGKALANPAAADFGVLLRRLGIG</sequence>
<dbReference type="InterPro" id="IPR020449">
    <property type="entry name" value="Tscrpt_reg_AraC-type_HTH"/>
</dbReference>
<keyword evidence="2" id="KW-0238">DNA-binding</keyword>
<name>A0A9X2BYQ6_9PROT</name>
<dbReference type="AlphaFoldDB" id="A0A9X2BYQ6"/>
<dbReference type="Gene3D" id="1.10.10.60">
    <property type="entry name" value="Homeodomain-like"/>
    <property type="match status" value="1"/>
</dbReference>
<protein>
    <submittedName>
        <fullName evidence="5">Helix-turn-helix domain-containing protein</fullName>
    </submittedName>
</protein>
<keyword evidence="6" id="KW-1185">Reference proteome</keyword>
<proteinExistence type="predicted"/>
<organism evidence="5 6">
    <name type="scientific">Roseomonas acroporae</name>
    <dbReference type="NCBI Taxonomy" id="2937791"/>
    <lineage>
        <taxon>Bacteria</taxon>
        <taxon>Pseudomonadati</taxon>
        <taxon>Pseudomonadota</taxon>
        <taxon>Alphaproteobacteria</taxon>
        <taxon>Acetobacterales</taxon>
        <taxon>Roseomonadaceae</taxon>
        <taxon>Roseomonas</taxon>
    </lineage>
</organism>
<accession>A0A9X2BYQ6</accession>
<comment type="caution">
    <text evidence="5">The sequence shown here is derived from an EMBL/GenBank/DDBJ whole genome shotgun (WGS) entry which is preliminary data.</text>
</comment>
<dbReference type="PROSITE" id="PS01124">
    <property type="entry name" value="HTH_ARAC_FAMILY_2"/>
    <property type="match status" value="1"/>
</dbReference>
<dbReference type="PANTHER" id="PTHR46796">
    <property type="entry name" value="HTH-TYPE TRANSCRIPTIONAL ACTIVATOR RHAS-RELATED"/>
    <property type="match status" value="1"/>
</dbReference>
<dbReference type="SUPFAM" id="SSF46689">
    <property type="entry name" value="Homeodomain-like"/>
    <property type="match status" value="1"/>
</dbReference>
<dbReference type="Proteomes" id="UP001139516">
    <property type="component" value="Unassembled WGS sequence"/>
</dbReference>
<reference evidence="5" key="1">
    <citation type="submission" date="2022-04" db="EMBL/GenBank/DDBJ databases">
        <title>Roseomonas acroporae sp. nov., isolated from coral Acropora digitifera.</title>
        <authorList>
            <person name="Sun H."/>
        </authorList>
    </citation>
    <scope>NUCLEOTIDE SEQUENCE</scope>
    <source>
        <strain evidence="5">NAR14</strain>
    </source>
</reference>
<keyword evidence="3" id="KW-0804">Transcription</keyword>
<evidence type="ECO:0000313" key="5">
    <source>
        <dbReference type="EMBL" id="MCK8786300.1"/>
    </source>
</evidence>
<dbReference type="RefSeq" id="WP_248668413.1">
    <property type="nucleotide sequence ID" value="NZ_JALPRX010000078.1"/>
</dbReference>
<feature type="domain" description="HTH araC/xylS-type" evidence="4">
    <location>
        <begin position="207"/>
        <end position="306"/>
    </location>
</feature>
<dbReference type="PRINTS" id="PR00032">
    <property type="entry name" value="HTHARAC"/>
</dbReference>
<dbReference type="Pfam" id="PF12833">
    <property type="entry name" value="HTH_18"/>
    <property type="match status" value="1"/>
</dbReference>
<dbReference type="PANTHER" id="PTHR46796:SF6">
    <property type="entry name" value="ARAC SUBFAMILY"/>
    <property type="match status" value="1"/>
</dbReference>
<dbReference type="InterPro" id="IPR050204">
    <property type="entry name" value="AraC_XylS_family_regulators"/>
</dbReference>
<evidence type="ECO:0000256" key="2">
    <source>
        <dbReference type="ARBA" id="ARBA00023125"/>
    </source>
</evidence>